<evidence type="ECO:0000256" key="2">
    <source>
        <dbReference type="ARBA" id="ARBA00022692"/>
    </source>
</evidence>
<dbReference type="GO" id="GO:0016020">
    <property type="term" value="C:membrane"/>
    <property type="evidence" value="ECO:0007669"/>
    <property type="project" value="UniProtKB-SubCell"/>
</dbReference>
<name>A0A9N8HS84_9STRA</name>
<feature type="transmembrane region" description="Helical" evidence="5">
    <location>
        <begin position="143"/>
        <end position="160"/>
    </location>
</feature>
<keyword evidence="7" id="KW-1185">Reference proteome</keyword>
<feature type="transmembrane region" description="Helical" evidence="5">
    <location>
        <begin position="118"/>
        <end position="136"/>
    </location>
</feature>
<evidence type="ECO:0000256" key="4">
    <source>
        <dbReference type="ARBA" id="ARBA00023136"/>
    </source>
</evidence>
<keyword evidence="2 5" id="KW-0812">Transmembrane</keyword>
<evidence type="ECO:0000256" key="1">
    <source>
        <dbReference type="ARBA" id="ARBA00004141"/>
    </source>
</evidence>
<evidence type="ECO:0000256" key="3">
    <source>
        <dbReference type="ARBA" id="ARBA00022989"/>
    </source>
</evidence>
<protein>
    <recommendedName>
        <fullName evidence="5">PRA1 family protein</fullName>
    </recommendedName>
</protein>
<keyword evidence="4 5" id="KW-0472">Membrane</keyword>
<reference evidence="6" key="1">
    <citation type="submission" date="2020-06" db="EMBL/GenBank/DDBJ databases">
        <authorList>
            <consortium name="Plant Systems Biology data submission"/>
        </authorList>
    </citation>
    <scope>NUCLEOTIDE SEQUENCE</scope>
    <source>
        <strain evidence="6">D6</strain>
    </source>
</reference>
<gene>
    <name evidence="6" type="ORF">SEMRO_1410_G270240.1</name>
</gene>
<comment type="caution">
    <text evidence="6">The sequence shown here is derived from an EMBL/GenBank/DDBJ whole genome shotgun (WGS) entry which is preliminary data.</text>
</comment>
<dbReference type="Pfam" id="PF03208">
    <property type="entry name" value="PRA1"/>
    <property type="match status" value="1"/>
</dbReference>
<sequence length="212" mass="23180">MMPQSGNLDGQPQGPNANSSLMGFLQSPGTLLQGYDQVPGDMMSSGLSNSVAGIFSRENLRSPAVVLGSGEDQAFSLVLSPPSLLERIRHNIGFYYLNYLFLTAAIFLLNVFFSPGSWMAMLFLAVLWVGMVNTITDERLLKIGSISLCIFSALVLWWALPIKWTFYLSGFLIVAHVLFRDASSMQMQGYQDPMAGIPHNAGFYQGPQLVGA</sequence>
<comment type="subcellular location">
    <subcellularLocation>
        <location evidence="1 5">Membrane</location>
        <topology evidence="1 5">Multi-pass membrane protein</topology>
    </subcellularLocation>
</comment>
<dbReference type="InterPro" id="IPR004895">
    <property type="entry name" value="Prenylated_rab_accept_PRA1"/>
</dbReference>
<accession>A0A9N8HS84</accession>
<evidence type="ECO:0000256" key="5">
    <source>
        <dbReference type="RuleBase" id="RU363107"/>
    </source>
</evidence>
<comment type="similarity">
    <text evidence="5">Belongs to the PRA1 family.</text>
</comment>
<dbReference type="AlphaFoldDB" id="A0A9N8HS84"/>
<organism evidence="6 7">
    <name type="scientific">Seminavis robusta</name>
    <dbReference type="NCBI Taxonomy" id="568900"/>
    <lineage>
        <taxon>Eukaryota</taxon>
        <taxon>Sar</taxon>
        <taxon>Stramenopiles</taxon>
        <taxon>Ochrophyta</taxon>
        <taxon>Bacillariophyta</taxon>
        <taxon>Bacillariophyceae</taxon>
        <taxon>Bacillariophycidae</taxon>
        <taxon>Naviculales</taxon>
        <taxon>Naviculaceae</taxon>
        <taxon>Seminavis</taxon>
    </lineage>
</organism>
<keyword evidence="3 5" id="KW-1133">Transmembrane helix</keyword>
<evidence type="ECO:0000313" key="7">
    <source>
        <dbReference type="Proteomes" id="UP001153069"/>
    </source>
</evidence>
<proteinExistence type="inferred from homology"/>
<dbReference type="Proteomes" id="UP001153069">
    <property type="component" value="Unassembled WGS sequence"/>
</dbReference>
<evidence type="ECO:0000313" key="6">
    <source>
        <dbReference type="EMBL" id="CAB9523377.1"/>
    </source>
</evidence>
<dbReference type="EMBL" id="CAICTM010001408">
    <property type="protein sequence ID" value="CAB9523377.1"/>
    <property type="molecule type" value="Genomic_DNA"/>
</dbReference>
<feature type="transmembrane region" description="Helical" evidence="5">
    <location>
        <begin position="93"/>
        <end position="112"/>
    </location>
</feature>